<dbReference type="InterPro" id="IPR041720">
    <property type="entry name" value="FbaB-like"/>
</dbReference>
<evidence type="ECO:0000313" key="2">
    <source>
        <dbReference type="Proteomes" id="UP000002318"/>
    </source>
</evidence>
<dbReference type="Pfam" id="PF01791">
    <property type="entry name" value="DeoC"/>
    <property type="match status" value="1"/>
</dbReference>
<evidence type="ECO:0000313" key="1">
    <source>
        <dbReference type="EMBL" id="ADK82669.1"/>
    </source>
</evidence>
<dbReference type="PIRSF" id="PIRSF038992">
    <property type="entry name" value="Aldolase_Ia"/>
    <property type="match status" value="1"/>
</dbReference>
<reference evidence="1 2" key="1">
    <citation type="journal article" date="2010" name="Stand. Genomic Sci.">
        <title>Complete genome sequence of Spirochaeta smaragdinae type strain (SEBR 4228).</title>
        <authorList>
            <person name="Mavromatis K."/>
            <person name="Yasawong M."/>
            <person name="Chertkov O."/>
            <person name="Lapidus A."/>
            <person name="Lucas S."/>
            <person name="Nolan M."/>
            <person name="Del Rio T.G."/>
            <person name="Tice H."/>
            <person name="Cheng J.F."/>
            <person name="Pitluck S."/>
            <person name="Liolios K."/>
            <person name="Ivanova N."/>
            <person name="Tapia R."/>
            <person name="Han C."/>
            <person name="Bruce D."/>
            <person name="Goodwin L."/>
            <person name="Pati A."/>
            <person name="Chen A."/>
            <person name="Palaniappan K."/>
            <person name="Land M."/>
            <person name="Hauser L."/>
            <person name="Chang Y.J."/>
            <person name="Jeffries C.D."/>
            <person name="Detter J.C."/>
            <person name="Rohde M."/>
            <person name="Brambilla E."/>
            <person name="Spring S."/>
            <person name="Goker M."/>
            <person name="Sikorski J."/>
            <person name="Woyke T."/>
            <person name="Bristow J."/>
            <person name="Eisen J.A."/>
            <person name="Markowitz V."/>
            <person name="Hugenholtz P."/>
            <person name="Klenk H.P."/>
            <person name="Kyrpides N.C."/>
        </authorList>
    </citation>
    <scope>NUCLEOTIDE SEQUENCE [LARGE SCALE GENOMIC DNA]</scope>
    <source>
        <strain evidence="2">DSM 11293 / JCM 15392 / SEBR 4228</strain>
    </source>
</reference>
<keyword evidence="2" id="KW-1185">Reference proteome</keyword>
<dbReference type="HOGENOM" id="CLU_057069_1_0_12"/>
<dbReference type="InterPro" id="IPR050456">
    <property type="entry name" value="DeoC/FbaB_aldolase"/>
</dbReference>
<dbReference type="InterPro" id="IPR002915">
    <property type="entry name" value="DeoC/FbaB/LacD_aldolase"/>
</dbReference>
<dbReference type="InterPro" id="IPR013785">
    <property type="entry name" value="Aldolase_TIM"/>
</dbReference>
<dbReference type="OrthoDB" id="5915071at2"/>
<dbReference type="SMART" id="SM01133">
    <property type="entry name" value="DeoC"/>
    <property type="match status" value="1"/>
</dbReference>
<dbReference type="GO" id="GO:0004332">
    <property type="term" value="F:fructose-bisphosphate aldolase activity"/>
    <property type="evidence" value="ECO:0007669"/>
    <property type="project" value="InterPro"/>
</dbReference>
<dbReference type="KEGG" id="ssm:Spirs_3581"/>
<dbReference type="PANTHER" id="PTHR47916">
    <property type="entry name" value="FRUCTOSE-BISPHOSPHATE ALDOLASE CLASS 1"/>
    <property type="match status" value="1"/>
</dbReference>
<dbReference type="CDD" id="cd00958">
    <property type="entry name" value="DhnA"/>
    <property type="match status" value="1"/>
</dbReference>
<name>E1R7G4_SEDSS</name>
<dbReference type="RefSeq" id="WP_013256128.1">
    <property type="nucleotide sequence ID" value="NC_014364.1"/>
</dbReference>
<organism evidence="1 2">
    <name type="scientific">Sediminispirochaeta smaragdinae (strain DSM 11293 / JCM 15392 / SEBR 4228)</name>
    <name type="common">Spirochaeta smaragdinae</name>
    <dbReference type="NCBI Taxonomy" id="573413"/>
    <lineage>
        <taxon>Bacteria</taxon>
        <taxon>Pseudomonadati</taxon>
        <taxon>Spirochaetota</taxon>
        <taxon>Spirochaetia</taxon>
        <taxon>Spirochaetales</taxon>
        <taxon>Spirochaetaceae</taxon>
        <taxon>Sediminispirochaeta</taxon>
    </lineage>
</organism>
<dbReference type="Proteomes" id="UP000002318">
    <property type="component" value="Chromosome"/>
</dbReference>
<dbReference type="eggNOG" id="COG1830">
    <property type="taxonomic scope" value="Bacteria"/>
</dbReference>
<dbReference type="NCBIfam" id="NF006081">
    <property type="entry name" value="PRK08227.1"/>
    <property type="match status" value="1"/>
</dbReference>
<dbReference type="PANTHER" id="PTHR47916:SF1">
    <property type="entry name" value="3-HYDROXY-5-PHOSPHONOOXYPENTANE-2,4-DIONE THIOLASE"/>
    <property type="match status" value="1"/>
</dbReference>
<dbReference type="Gene3D" id="3.20.20.70">
    <property type="entry name" value="Aldolase class I"/>
    <property type="match status" value="1"/>
</dbReference>
<dbReference type="SUPFAM" id="SSF51569">
    <property type="entry name" value="Aldolase"/>
    <property type="match status" value="1"/>
</dbReference>
<dbReference type="EMBL" id="CP002116">
    <property type="protein sequence ID" value="ADK82669.1"/>
    <property type="molecule type" value="Genomic_DNA"/>
</dbReference>
<dbReference type="STRING" id="573413.Spirs_3581"/>
<gene>
    <name evidence="1" type="ordered locus">Spirs_3581</name>
</gene>
<accession>E1R7G4</accession>
<proteinExistence type="predicted"/>
<dbReference type="AlphaFoldDB" id="E1R7G4"/>
<protein>
    <submittedName>
        <fullName evidence="1">Deoxyribose-phosphate aldolase/phospho-2-dehydro-3-deoxyheptonate aldolase</fullName>
    </submittedName>
</protein>
<sequence>MFDNISWGKKRRLSQIVKGDGRALMLAIDHGYFMGPTTGMEVPSKAIEKLLPYTDSLMLSPGVLTSSIDPDFGKGCVLRASGGNTILDKDIDDEGLILTAEEAVRLNASAVAVSIFVGAEHSHQTILNLSTMISDAARFDLPVLGVTAVGKALKDKKEKRYLAHASRIAAELGADIVKTYYCDGFEEVVTKTPVPIVVAGGPKLDTYEDVLTLCYRSIQEGAIGVDMGRNIWQSEYPSAIIQGVQKIIHENFSVKQALEYTNDLCNEETKRVELFKVTARDIEDSKLH</sequence>